<keyword evidence="2" id="KW-0479">Metal-binding</keyword>
<dbReference type="InterPro" id="IPR050071">
    <property type="entry name" value="Dehydroquinate_synthase"/>
</dbReference>
<evidence type="ECO:0000256" key="3">
    <source>
        <dbReference type="ARBA" id="ARBA00022741"/>
    </source>
</evidence>
<evidence type="ECO:0000256" key="1">
    <source>
        <dbReference type="ARBA" id="ARBA00001911"/>
    </source>
</evidence>
<dbReference type="Proteomes" id="UP000297703">
    <property type="component" value="Unassembled WGS sequence"/>
</dbReference>
<reference evidence="8 9" key="2">
    <citation type="submission" date="2019-04" db="EMBL/GenBank/DDBJ databases">
        <title>The genome sequence of big-headed turtle.</title>
        <authorList>
            <person name="Gong S."/>
        </authorList>
    </citation>
    <scope>NUCLEOTIDE SEQUENCE [LARGE SCALE GENOMIC DNA]</scope>
    <source>
        <strain evidence="8">DO16091913</strain>
        <tissue evidence="8">Muscle</tissue>
    </source>
</reference>
<dbReference type="Pfam" id="PF01761">
    <property type="entry name" value="DHQ_synthase"/>
    <property type="match status" value="1"/>
</dbReference>
<dbReference type="GO" id="GO:0017000">
    <property type="term" value="P:antibiotic biosynthetic process"/>
    <property type="evidence" value="ECO:0007669"/>
    <property type="project" value="InterPro"/>
</dbReference>
<dbReference type="EMBL" id="QXTE01000030">
    <property type="protein sequence ID" value="TFK11583.1"/>
    <property type="molecule type" value="Genomic_DNA"/>
</dbReference>
<dbReference type="PANTHER" id="PTHR43622">
    <property type="entry name" value="3-DEHYDROQUINATE SYNTHASE"/>
    <property type="match status" value="1"/>
</dbReference>
<accession>A0A4D9ETN4</accession>
<dbReference type="InterPro" id="IPR056179">
    <property type="entry name" value="DHQS_C"/>
</dbReference>
<dbReference type="InterPro" id="IPR030960">
    <property type="entry name" value="DHQS/DOIS_N"/>
</dbReference>
<evidence type="ECO:0000256" key="5">
    <source>
        <dbReference type="ARBA" id="ARBA00023239"/>
    </source>
</evidence>
<dbReference type="OrthoDB" id="197068at2759"/>
<dbReference type="GO" id="GO:0046872">
    <property type="term" value="F:metal ion binding"/>
    <property type="evidence" value="ECO:0007669"/>
    <property type="project" value="UniProtKB-KW"/>
</dbReference>
<dbReference type="Pfam" id="PF24621">
    <property type="entry name" value="DHQS_C"/>
    <property type="match status" value="1"/>
</dbReference>
<comment type="cofactor">
    <cofactor evidence="1">
        <name>NAD(+)</name>
        <dbReference type="ChEBI" id="CHEBI:57540"/>
    </cofactor>
</comment>
<dbReference type="CDD" id="cd08199">
    <property type="entry name" value="EEVS"/>
    <property type="match status" value="1"/>
</dbReference>
<proteinExistence type="predicted"/>
<dbReference type="AlphaFoldDB" id="A0A4D9ETN4"/>
<keyword evidence="5" id="KW-0456">Lyase</keyword>
<dbReference type="Gene3D" id="3.40.50.1970">
    <property type="match status" value="1"/>
</dbReference>
<dbReference type="PANTHER" id="PTHR43622:SF3">
    <property type="entry name" value="2-EPI-5-EPI-VALIOLONE SYNTHASE"/>
    <property type="match status" value="1"/>
</dbReference>
<feature type="domain" description="3-dehydroquinate synthase C-terminal" evidence="7">
    <location>
        <begin position="262"/>
        <end position="402"/>
    </location>
</feature>
<protein>
    <submittedName>
        <fullName evidence="8">Vitellogenin-1-like</fullName>
    </submittedName>
</protein>
<sequence>MPVSEEILAKKATTVMPENPRQTDFQLVRVKSTWCRIKKGDAICNSEDTITISQAKIGKSVSDIGISWTIEAPISFCYKVVETCSLLDPANSTLLFGHILDPQQLEMAINREREQRRFIVMDQIVDEYYGSKVRKYFEANNVHYKILSLPTTEETKSMDLVLSILQEVHNFGIDRRKEPIIAIGGGVCLDIVGLAASLYRRRTPYIRVPTTLLAYVDASVGAKNGVNFLQCKNKLGGYTPPVATFLDRSFIQTIPRRHISNGLGEILKMALMKHKGLFDLLKSHGKYMLDTRFQSPNGLVNHGDAALKTTRLAIETMLEELAPNLWEDDLDRLVDFGHLISPELEMKVLPSLMHGEAVNIDMAFMTYVAYERGLLTMEEKADIIQCMKGLELPVWHEDCNLYLIKKALVERLKHCGGQMRMPLPTGLGMAEIFNDISEDTLERAYELWASECKTAMEEDFPIH</sequence>
<name>A0A4D9ETN4_9SAUR</name>
<dbReference type="GO" id="GO:0000166">
    <property type="term" value="F:nucleotide binding"/>
    <property type="evidence" value="ECO:0007669"/>
    <property type="project" value="UniProtKB-KW"/>
</dbReference>
<gene>
    <name evidence="8" type="ORF">DR999_PMT05169</name>
</gene>
<dbReference type="Gene3D" id="1.20.1090.10">
    <property type="entry name" value="Dehydroquinate synthase-like - alpha domain"/>
    <property type="match status" value="1"/>
</dbReference>
<evidence type="ECO:0000313" key="9">
    <source>
        <dbReference type="Proteomes" id="UP000297703"/>
    </source>
</evidence>
<dbReference type="STRING" id="55544.A0A4D9ETN4"/>
<dbReference type="SUPFAM" id="SSF56796">
    <property type="entry name" value="Dehydroquinate synthase-like"/>
    <property type="match status" value="1"/>
</dbReference>
<evidence type="ECO:0000259" key="7">
    <source>
        <dbReference type="Pfam" id="PF24621"/>
    </source>
</evidence>
<keyword evidence="4" id="KW-0520">NAD</keyword>
<evidence type="ECO:0000259" key="6">
    <source>
        <dbReference type="Pfam" id="PF01761"/>
    </source>
</evidence>
<keyword evidence="3" id="KW-0547">Nucleotide-binding</keyword>
<comment type="caution">
    <text evidence="8">The sequence shown here is derived from an EMBL/GenBank/DDBJ whole genome shotgun (WGS) entry which is preliminary data.</text>
</comment>
<organism evidence="8 9">
    <name type="scientific">Platysternon megacephalum</name>
    <name type="common">big-headed turtle</name>
    <dbReference type="NCBI Taxonomy" id="55544"/>
    <lineage>
        <taxon>Eukaryota</taxon>
        <taxon>Metazoa</taxon>
        <taxon>Chordata</taxon>
        <taxon>Craniata</taxon>
        <taxon>Vertebrata</taxon>
        <taxon>Euteleostomi</taxon>
        <taxon>Archelosauria</taxon>
        <taxon>Testudinata</taxon>
        <taxon>Testudines</taxon>
        <taxon>Cryptodira</taxon>
        <taxon>Durocryptodira</taxon>
        <taxon>Testudinoidea</taxon>
        <taxon>Platysternidae</taxon>
        <taxon>Platysternon</taxon>
    </lineage>
</organism>
<evidence type="ECO:0000313" key="8">
    <source>
        <dbReference type="EMBL" id="TFK11583.1"/>
    </source>
</evidence>
<reference evidence="8 9" key="1">
    <citation type="submission" date="2019-04" db="EMBL/GenBank/DDBJ databases">
        <title>Draft genome of the big-headed turtle Platysternon megacephalum.</title>
        <authorList>
            <person name="Gong S."/>
        </authorList>
    </citation>
    <scope>NUCLEOTIDE SEQUENCE [LARGE SCALE GENOMIC DNA]</scope>
    <source>
        <strain evidence="8">DO16091913</strain>
        <tissue evidence="8">Muscle</tissue>
    </source>
</reference>
<evidence type="ECO:0000256" key="2">
    <source>
        <dbReference type="ARBA" id="ARBA00022723"/>
    </source>
</evidence>
<dbReference type="InterPro" id="IPR035872">
    <property type="entry name" value="EEVS-like"/>
</dbReference>
<feature type="domain" description="3-dehydroquinate synthase N-terminal" evidence="6">
    <location>
        <begin position="148"/>
        <end position="260"/>
    </location>
</feature>
<dbReference type="GO" id="GO:0003856">
    <property type="term" value="F:3-dehydroquinate synthase activity"/>
    <property type="evidence" value="ECO:0007669"/>
    <property type="project" value="TreeGrafter"/>
</dbReference>
<keyword evidence="9" id="KW-1185">Reference proteome</keyword>
<evidence type="ECO:0000256" key="4">
    <source>
        <dbReference type="ARBA" id="ARBA00023027"/>
    </source>
</evidence>